<keyword evidence="9" id="KW-0112">Calmodulin-binding</keyword>
<evidence type="ECO:0000256" key="2">
    <source>
        <dbReference type="ARBA" id="ARBA00001970"/>
    </source>
</evidence>
<name>A0A7R9AFR6_9CRUS</name>
<feature type="non-terminal residue" evidence="13">
    <location>
        <position position="1"/>
    </location>
</feature>
<keyword evidence="7" id="KW-0479">Metal-binding</keyword>
<dbReference type="EC" id="1.14.13.39" evidence="4"/>
<comment type="cofactor">
    <cofactor evidence="1">
        <name>FMN</name>
        <dbReference type="ChEBI" id="CHEBI:58210"/>
    </cofactor>
</comment>
<evidence type="ECO:0000256" key="9">
    <source>
        <dbReference type="ARBA" id="ARBA00022860"/>
    </source>
</evidence>
<dbReference type="SUPFAM" id="SSF56512">
    <property type="entry name" value="Nitric oxide (NO) synthase oxygenase domain"/>
    <property type="match status" value="1"/>
</dbReference>
<accession>A0A7R9AFR6</accession>
<dbReference type="PANTHER" id="PTHR43410:SF1">
    <property type="entry name" value="NITRIC OXIDE SYNTHASE"/>
    <property type="match status" value="1"/>
</dbReference>
<dbReference type="PANTHER" id="PTHR43410">
    <property type="entry name" value="NITRIC OXIDE SYNTHASE OXYGENASE"/>
    <property type="match status" value="1"/>
</dbReference>
<evidence type="ECO:0000256" key="8">
    <source>
        <dbReference type="ARBA" id="ARBA00022857"/>
    </source>
</evidence>
<gene>
    <name evidence="13" type="ORF">DSTB1V02_LOCUS12927</name>
</gene>
<dbReference type="InterPro" id="IPR050607">
    <property type="entry name" value="NOS"/>
</dbReference>
<keyword evidence="6" id="KW-0285">Flavoprotein</keyword>
<dbReference type="GO" id="GO:0006809">
    <property type="term" value="P:nitric oxide biosynthetic process"/>
    <property type="evidence" value="ECO:0007669"/>
    <property type="project" value="InterPro"/>
</dbReference>
<keyword evidence="14" id="KW-1185">Reference proteome</keyword>
<evidence type="ECO:0000256" key="7">
    <source>
        <dbReference type="ARBA" id="ARBA00022723"/>
    </source>
</evidence>
<dbReference type="GO" id="GO:0046872">
    <property type="term" value="F:metal ion binding"/>
    <property type="evidence" value="ECO:0007669"/>
    <property type="project" value="UniProtKB-KW"/>
</dbReference>
<proteinExistence type="inferred from homology"/>
<keyword evidence="5" id="KW-0349">Heme</keyword>
<dbReference type="Gene3D" id="3.90.340.10">
    <property type="entry name" value="Nitric Oxide Synthase, Chain A, domain 1"/>
    <property type="match status" value="1"/>
</dbReference>
<dbReference type="Pfam" id="PF02898">
    <property type="entry name" value="NO_synthase"/>
    <property type="match status" value="1"/>
</dbReference>
<sequence length="125" mass="13917">MANSGQKFEEGRREREEVLRLAKDFIDNFYADIGMSETAAQRDRSAAIELQVTSTGTYDLTSDELAFGARNAWRNASRCIGRIHWPPLKRKTAPQVFDARGATTTAGMFQAICDHIKYGTNGGKI</sequence>
<evidence type="ECO:0000256" key="1">
    <source>
        <dbReference type="ARBA" id="ARBA00001917"/>
    </source>
</evidence>
<evidence type="ECO:0000259" key="12">
    <source>
        <dbReference type="PROSITE" id="PS60001"/>
    </source>
</evidence>
<dbReference type="GO" id="GO:0005516">
    <property type="term" value="F:calmodulin binding"/>
    <property type="evidence" value="ECO:0007669"/>
    <property type="project" value="UniProtKB-KW"/>
</dbReference>
<keyword evidence="11" id="KW-0408">Iron</keyword>
<dbReference type="InterPro" id="IPR004030">
    <property type="entry name" value="NOS_N"/>
</dbReference>
<reference evidence="13" key="1">
    <citation type="submission" date="2020-11" db="EMBL/GenBank/DDBJ databases">
        <authorList>
            <person name="Tran Van P."/>
        </authorList>
    </citation>
    <scope>NUCLEOTIDE SEQUENCE</scope>
</reference>
<dbReference type="GO" id="GO:0004517">
    <property type="term" value="F:nitric-oxide synthase activity"/>
    <property type="evidence" value="ECO:0007669"/>
    <property type="project" value="UniProtKB-EC"/>
</dbReference>
<dbReference type="InterPro" id="IPR036119">
    <property type="entry name" value="NOS_N_sf"/>
</dbReference>
<keyword evidence="10" id="KW-0560">Oxidoreductase</keyword>
<evidence type="ECO:0000256" key="6">
    <source>
        <dbReference type="ARBA" id="ARBA00022643"/>
    </source>
</evidence>
<protein>
    <recommendedName>
        <fullName evidence="4">nitric-oxide synthase (NADPH)</fullName>
        <ecNumber evidence="4">1.14.13.39</ecNumber>
    </recommendedName>
</protein>
<dbReference type="EMBL" id="LR904919">
    <property type="protein sequence ID" value="CAD7253177.1"/>
    <property type="molecule type" value="Genomic_DNA"/>
</dbReference>
<organism evidence="13">
    <name type="scientific">Darwinula stevensoni</name>
    <dbReference type="NCBI Taxonomy" id="69355"/>
    <lineage>
        <taxon>Eukaryota</taxon>
        <taxon>Metazoa</taxon>
        <taxon>Ecdysozoa</taxon>
        <taxon>Arthropoda</taxon>
        <taxon>Crustacea</taxon>
        <taxon>Oligostraca</taxon>
        <taxon>Ostracoda</taxon>
        <taxon>Podocopa</taxon>
        <taxon>Podocopida</taxon>
        <taxon>Darwinulocopina</taxon>
        <taxon>Darwinuloidea</taxon>
        <taxon>Darwinulidae</taxon>
        <taxon>Darwinula</taxon>
    </lineage>
</organism>
<evidence type="ECO:0000256" key="11">
    <source>
        <dbReference type="ARBA" id="ARBA00023004"/>
    </source>
</evidence>
<evidence type="ECO:0000256" key="5">
    <source>
        <dbReference type="ARBA" id="ARBA00022617"/>
    </source>
</evidence>
<dbReference type="AlphaFoldDB" id="A0A7R9AFR6"/>
<dbReference type="Proteomes" id="UP000677054">
    <property type="component" value="Unassembled WGS sequence"/>
</dbReference>
<keyword evidence="6" id="KW-0288">FMN</keyword>
<dbReference type="OrthoDB" id="1688044at2759"/>
<dbReference type="EMBL" id="CAJPEV010005402">
    <property type="protein sequence ID" value="CAG0903117.1"/>
    <property type="molecule type" value="Genomic_DNA"/>
</dbReference>
<dbReference type="PROSITE" id="PS60001">
    <property type="entry name" value="NOS"/>
    <property type="match status" value="1"/>
</dbReference>
<evidence type="ECO:0000256" key="10">
    <source>
        <dbReference type="ARBA" id="ARBA00023002"/>
    </source>
</evidence>
<comment type="similarity">
    <text evidence="3">Belongs to the NOS family.</text>
</comment>
<evidence type="ECO:0000313" key="13">
    <source>
        <dbReference type="EMBL" id="CAD7253177.1"/>
    </source>
</evidence>
<evidence type="ECO:0000256" key="4">
    <source>
        <dbReference type="ARBA" id="ARBA00012989"/>
    </source>
</evidence>
<comment type="cofactor">
    <cofactor evidence="2">
        <name>heme b</name>
        <dbReference type="ChEBI" id="CHEBI:60344"/>
    </cofactor>
</comment>
<evidence type="ECO:0000313" key="14">
    <source>
        <dbReference type="Proteomes" id="UP000677054"/>
    </source>
</evidence>
<evidence type="ECO:0000256" key="3">
    <source>
        <dbReference type="ARBA" id="ARBA00006267"/>
    </source>
</evidence>
<dbReference type="InterPro" id="IPR044943">
    <property type="entry name" value="NOS_dom_1"/>
</dbReference>
<feature type="domain" description="Nitric oxide synthase (NOS)" evidence="12">
    <location>
        <begin position="78"/>
        <end position="85"/>
    </location>
</feature>
<keyword evidence="8" id="KW-0521">NADP</keyword>